<comment type="caution">
    <text evidence="1">The sequence shown here is derived from an EMBL/GenBank/DDBJ whole genome shotgun (WGS) entry which is preliminary data.</text>
</comment>
<name>A0ABT3C748_9MYCO</name>
<accession>A0ABT3C748</accession>
<evidence type="ECO:0000313" key="2">
    <source>
        <dbReference type="Proteomes" id="UP001526201"/>
    </source>
</evidence>
<sequence>MPANPRTPFRAGDYLTAGQAHDDAIARLDAFDDTAKIVARNAVNELIDLQNGTITCHQVAAIASAIANALTGTTYGETL</sequence>
<reference evidence="1 2" key="1">
    <citation type="journal article" date="2022" name="BMC Genomics">
        <title>Comparative genome analysis of mycobacteria focusing on tRNA and non-coding RNA.</title>
        <authorList>
            <person name="Behra P.R.K."/>
            <person name="Pettersson B.M.F."/>
            <person name="Ramesh M."/>
            <person name="Das S."/>
            <person name="Dasgupta S."/>
            <person name="Kirsebom L.A."/>
        </authorList>
    </citation>
    <scope>NUCLEOTIDE SEQUENCE [LARGE SCALE GENOMIC DNA]</scope>
    <source>
        <strain evidence="1 2">DSM 44078</strain>
    </source>
</reference>
<evidence type="ECO:0000313" key="1">
    <source>
        <dbReference type="EMBL" id="MCV7225273.1"/>
    </source>
</evidence>
<dbReference type="Proteomes" id="UP001526201">
    <property type="component" value="Unassembled WGS sequence"/>
</dbReference>
<dbReference type="EMBL" id="JACKTY010000013">
    <property type="protein sequence ID" value="MCV7225273.1"/>
    <property type="molecule type" value="Genomic_DNA"/>
</dbReference>
<dbReference type="RefSeq" id="WP_264066039.1">
    <property type="nucleotide sequence ID" value="NZ_JACKTY010000013.1"/>
</dbReference>
<keyword evidence="2" id="KW-1185">Reference proteome</keyword>
<gene>
    <name evidence="1" type="ORF">H7J73_04390</name>
</gene>
<protein>
    <submittedName>
        <fullName evidence="1">Uncharacterized protein</fullName>
    </submittedName>
</protein>
<proteinExistence type="predicted"/>
<organism evidence="1 2">
    <name type="scientific">Mycolicibacterium komossense</name>
    <dbReference type="NCBI Taxonomy" id="1779"/>
    <lineage>
        <taxon>Bacteria</taxon>
        <taxon>Bacillati</taxon>
        <taxon>Actinomycetota</taxon>
        <taxon>Actinomycetes</taxon>
        <taxon>Mycobacteriales</taxon>
        <taxon>Mycobacteriaceae</taxon>
        <taxon>Mycolicibacterium</taxon>
    </lineage>
</organism>